<organism evidence="1 2">
    <name type="scientific">Streptomyces tropicalis</name>
    <dbReference type="NCBI Taxonomy" id="3034234"/>
    <lineage>
        <taxon>Bacteria</taxon>
        <taxon>Bacillati</taxon>
        <taxon>Actinomycetota</taxon>
        <taxon>Actinomycetes</taxon>
        <taxon>Kitasatosporales</taxon>
        <taxon>Streptomycetaceae</taxon>
        <taxon>Streptomyces</taxon>
    </lineage>
</organism>
<dbReference type="InterPro" id="IPR025459">
    <property type="entry name" value="DUF4279"/>
</dbReference>
<name>A0ABT6AFY4_9ACTN</name>
<reference evidence="1 2" key="1">
    <citation type="submission" date="2023-03" db="EMBL/GenBank/DDBJ databases">
        <title>Draft genome sequence of Streptomyces sp. K1PA1 isolated from peat swamp forest in Thailand.</title>
        <authorList>
            <person name="Klaysubun C."/>
            <person name="Duangmal K."/>
        </authorList>
    </citation>
    <scope>NUCLEOTIDE SEQUENCE [LARGE SCALE GENOMIC DNA]</scope>
    <source>
        <strain evidence="1 2">K1PA1</strain>
    </source>
</reference>
<dbReference type="EMBL" id="JARJBB010000028">
    <property type="protein sequence ID" value="MDF3302735.1"/>
    <property type="molecule type" value="Genomic_DNA"/>
</dbReference>
<dbReference type="RefSeq" id="WP_276112292.1">
    <property type="nucleotide sequence ID" value="NZ_JARJBB010000028.1"/>
</dbReference>
<proteinExistence type="predicted"/>
<keyword evidence="2" id="KW-1185">Reference proteome</keyword>
<accession>A0ABT6AFY4</accession>
<dbReference type="Proteomes" id="UP001221150">
    <property type="component" value="Unassembled WGS sequence"/>
</dbReference>
<sequence>MDATKKRHWVLTDVSLAIKGHDLQPEEITSFLGIEPTGVRNPGPSKWSRPGEIDGQWGINCDSNVSRDLHEQLGNILATAESKRTELVQLIERGYEVIVDIYGFSGNDCTLTLQPEEVKRIALLGLPLRVAANMNER</sequence>
<dbReference type="Pfam" id="PF14106">
    <property type="entry name" value="DUF4279"/>
    <property type="match status" value="1"/>
</dbReference>
<evidence type="ECO:0000313" key="2">
    <source>
        <dbReference type="Proteomes" id="UP001221150"/>
    </source>
</evidence>
<gene>
    <name evidence="1" type="ORF">P3H78_29805</name>
</gene>
<evidence type="ECO:0000313" key="1">
    <source>
        <dbReference type="EMBL" id="MDF3302735.1"/>
    </source>
</evidence>
<protein>
    <submittedName>
        <fullName evidence="1">DUF4279 domain-containing protein</fullName>
    </submittedName>
</protein>
<comment type="caution">
    <text evidence="1">The sequence shown here is derived from an EMBL/GenBank/DDBJ whole genome shotgun (WGS) entry which is preliminary data.</text>
</comment>